<evidence type="ECO:0000256" key="4">
    <source>
        <dbReference type="ARBA" id="ARBA00022723"/>
    </source>
</evidence>
<evidence type="ECO:0000256" key="2">
    <source>
        <dbReference type="ARBA" id="ARBA00001946"/>
    </source>
</evidence>
<reference evidence="10" key="1">
    <citation type="submission" date="2019-03" db="EMBL/GenBank/DDBJ databases">
        <authorList>
            <person name="Li J."/>
        </authorList>
    </citation>
    <scope>NUCLEOTIDE SEQUENCE [LARGE SCALE GENOMIC DNA]</scope>
    <source>
        <strain evidence="10">2251</strain>
    </source>
</reference>
<dbReference type="GO" id="GO:0046854">
    <property type="term" value="P:phosphatidylinositol phosphate biosynthetic process"/>
    <property type="evidence" value="ECO:0007669"/>
    <property type="project" value="InterPro"/>
</dbReference>
<dbReference type="Gene3D" id="3.40.190.80">
    <property type="match status" value="1"/>
</dbReference>
<proteinExistence type="inferred from homology"/>
<dbReference type="AlphaFoldDB" id="A0A4P7HN68"/>
<organism evidence="9 10">
    <name type="scientific">Paracoccus liaowanqingii</name>
    <dbReference type="NCBI Taxonomy" id="2560053"/>
    <lineage>
        <taxon>Bacteria</taxon>
        <taxon>Pseudomonadati</taxon>
        <taxon>Pseudomonadota</taxon>
        <taxon>Alphaproteobacteria</taxon>
        <taxon>Rhodobacterales</taxon>
        <taxon>Paracoccaceae</taxon>
        <taxon>Paracoccus</taxon>
    </lineage>
</organism>
<dbReference type="GO" id="GO:0046872">
    <property type="term" value="F:metal ion binding"/>
    <property type="evidence" value="ECO:0007669"/>
    <property type="project" value="UniProtKB-KW"/>
</dbReference>
<feature type="binding site" evidence="7">
    <location>
        <position position="95"/>
    </location>
    <ligand>
        <name>Mg(2+)</name>
        <dbReference type="ChEBI" id="CHEBI:18420"/>
        <label>1</label>
        <note>catalytic</note>
    </ligand>
</feature>
<dbReference type="PROSITE" id="PS00630">
    <property type="entry name" value="IMP_2"/>
    <property type="match status" value="1"/>
</dbReference>
<dbReference type="PROSITE" id="PS00629">
    <property type="entry name" value="IMP_1"/>
    <property type="match status" value="1"/>
</dbReference>
<evidence type="ECO:0000256" key="3">
    <source>
        <dbReference type="ARBA" id="ARBA00009759"/>
    </source>
</evidence>
<dbReference type="GO" id="GO:0008934">
    <property type="term" value="F:inositol monophosphate 1-phosphatase activity"/>
    <property type="evidence" value="ECO:0007669"/>
    <property type="project" value="InterPro"/>
</dbReference>
<evidence type="ECO:0000256" key="7">
    <source>
        <dbReference type="PIRSR" id="PIRSR600760-2"/>
    </source>
</evidence>
<feature type="binding site" evidence="7">
    <location>
        <position position="92"/>
    </location>
    <ligand>
        <name>Mg(2+)</name>
        <dbReference type="ChEBI" id="CHEBI:18420"/>
        <label>1</label>
        <note>catalytic</note>
    </ligand>
</feature>
<keyword evidence="4 7" id="KW-0479">Metal-binding</keyword>
<protein>
    <recommendedName>
        <fullName evidence="8">Inositol-1-monophosphatase</fullName>
        <ecNumber evidence="8">3.1.3.25</ecNumber>
    </recommendedName>
</protein>
<dbReference type="EC" id="3.1.3.25" evidence="8"/>
<keyword evidence="6 7" id="KW-0460">Magnesium</keyword>
<dbReference type="GO" id="GO:0006020">
    <property type="term" value="P:inositol metabolic process"/>
    <property type="evidence" value="ECO:0007669"/>
    <property type="project" value="TreeGrafter"/>
</dbReference>
<dbReference type="CDD" id="cd01639">
    <property type="entry name" value="IMPase"/>
    <property type="match status" value="1"/>
</dbReference>
<evidence type="ECO:0000256" key="5">
    <source>
        <dbReference type="ARBA" id="ARBA00022801"/>
    </source>
</evidence>
<keyword evidence="5 8" id="KW-0378">Hydrolase</keyword>
<evidence type="ECO:0000256" key="6">
    <source>
        <dbReference type="ARBA" id="ARBA00022842"/>
    </source>
</evidence>
<comment type="similarity">
    <text evidence="3 8">Belongs to the inositol monophosphatase superfamily.</text>
</comment>
<dbReference type="PRINTS" id="PR01959">
    <property type="entry name" value="SBIMPHPHTASE"/>
</dbReference>
<dbReference type="PRINTS" id="PR00377">
    <property type="entry name" value="IMPHPHTASES"/>
</dbReference>
<evidence type="ECO:0000256" key="8">
    <source>
        <dbReference type="RuleBase" id="RU364068"/>
    </source>
</evidence>
<dbReference type="PANTHER" id="PTHR20854">
    <property type="entry name" value="INOSITOL MONOPHOSPHATASE"/>
    <property type="match status" value="1"/>
</dbReference>
<feature type="binding site" evidence="7">
    <location>
        <position position="78"/>
    </location>
    <ligand>
        <name>Mg(2+)</name>
        <dbReference type="ChEBI" id="CHEBI:18420"/>
        <label>1</label>
        <note>catalytic</note>
    </ligand>
</feature>
<dbReference type="InterPro" id="IPR020583">
    <property type="entry name" value="Inositol_monoP_metal-BS"/>
</dbReference>
<dbReference type="InterPro" id="IPR022337">
    <property type="entry name" value="Inositol_monophosphatase_SuhB"/>
</dbReference>
<comment type="catalytic activity">
    <reaction evidence="1 8">
        <text>a myo-inositol phosphate + H2O = myo-inositol + phosphate</text>
        <dbReference type="Rhea" id="RHEA:24056"/>
        <dbReference type="ChEBI" id="CHEBI:15377"/>
        <dbReference type="ChEBI" id="CHEBI:17268"/>
        <dbReference type="ChEBI" id="CHEBI:43474"/>
        <dbReference type="ChEBI" id="CHEBI:84139"/>
        <dbReference type="EC" id="3.1.3.25"/>
    </reaction>
</comment>
<dbReference type="InterPro" id="IPR020550">
    <property type="entry name" value="Inositol_monophosphatase_CS"/>
</dbReference>
<dbReference type="SUPFAM" id="SSF56655">
    <property type="entry name" value="Carbohydrate phosphatase"/>
    <property type="match status" value="1"/>
</dbReference>
<feature type="binding site" evidence="7">
    <location>
        <position position="94"/>
    </location>
    <ligand>
        <name>Mg(2+)</name>
        <dbReference type="ChEBI" id="CHEBI:18420"/>
        <label>1</label>
        <note>catalytic</note>
    </ligand>
</feature>
<dbReference type="EMBL" id="CP038439">
    <property type="protein sequence ID" value="QBX34807.1"/>
    <property type="molecule type" value="Genomic_DNA"/>
</dbReference>
<comment type="cofactor">
    <cofactor evidence="2 7 8">
        <name>Mg(2+)</name>
        <dbReference type="ChEBI" id="CHEBI:18420"/>
    </cofactor>
</comment>
<evidence type="ECO:0000313" key="10">
    <source>
        <dbReference type="Proteomes" id="UP000296374"/>
    </source>
</evidence>
<dbReference type="Proteomes" id="UP000296374">
    <property type="component" value="Chromosome"/>
</dbReference>
<name>A0A4P7HN68_9RHOB</name>
<evidence type="ECO:0000313" key="9">
    <source>
        <dbReference type="EMBL" id="QBX34807.1"/>
    </source>
</evidence>
<dbReference type="KEGG" id="plia:E4191_08845"/>
<dbReference type="PANTHER" id="PTHR20854:SF4">
    <property type="entry name" value="INOSITOL-1-MONOPHOSPHATASE-RELATED"/>
    <property type="match status" value="1"/>
</dbReference>
<accession>A0A4P7HN68</accession>
<dbReference type="GO" id="GO:0007165">
    <property type="term" value="P:signal transduction"/>
    <property type="evidence" value="ECO:0007669"/>
    <property type="project" value="TreeGrafter"/>
</dbReference>
<sequence>MPDLSKGPPVGTQDDLTLAIAAAREAGEGLRAAWADRGALRIDAKRQGDFVSQADLGAEALLRDRLLGPSPTDGWLGEETEARPGARRWIVDPLDGTTNFLRGIAHWAVSIALEEDGRLVLGVVHDPLKDETFSARIGGGLHLNGVPLTPAPPPGFDAALYGTGLPFGDMPHIDDHAGDLTRILPQSAGVRRMGAAALDLAYVAAGRLDGFWERRLRPWDIAAGLVLLREAGARVEGWTPAERPEDSGTVIAASPALFDAFATALRAPVQVSRA</sequence>
<evidence type="ECO:0000256" key="1">
    <source>
        <dbReference type="ARBA" id="ARBA00001033"/>
    </source>
</evidence>
<feature type="binding site" evidence="7">
    <location>
        <position position="220"/>
    </location>
    <ligand>
        <name>Mg(2+)</name>
        <dbReference type="ChEBI" id="CHEBI:18420"/>
        <label>2</label>
    </ligand>
</feature>
<dbReference type="InterPro" id="IPR033942">
    <property type="entry name" value="IMPase"/>
</dbReference>
<dbReference type="Pfam" id="PF00459">
    <property type="entry name" value="Inositol_P"/>
    <property type="match status" value="1"/>
</dbReference>
<dbReference type="InterPro" id="IPR000760">
    <property type="entry name" value="Inositol_monophosphatase-like"/>
</dbReference>
<gene>
    <name evidence="9" type="ORF">E4191_08845</name>
</gene>
<dbReference type="Gene3D" id="3.30.540.10">
    <property type="entry name" value="Fructose-1,6-Bisphosphatase, subunit A, domain 1"/>
    <property type="match status" value="1"/>
</dbReference>